<protein>
    <recommendedName>
        <fullName evidence="3">Antitoxin SocA-like Panacea domain-containing protein</fullName>
    </recommendedName>
</protein>
<evidence type="ECO:0000313" key="1">
    <source>
        <dbReference type="EMBL" id="OYD14340.1"/>
    </source>
</evidence>
<name>A0A235BPB2_UNCW3</name>
<comment type="caution">
    <text evidence="1">The sequence shown here is derived from an EMBL/GenBank/DDBJ whole genome shotgun (WGS) entry which is preliminary data.</text>
</comment>
<evidence type="ECO:0000313" key="2">
    <source>
        <dbReference type="Proteomes" id="UP000215559"/>
    </source>
</evidence>
<evidence type="ECO:0008006" key="3">
    <source>
        <dbReference type="Google" id="ProtNLM"/>
    </source>
</evidence>
<gene>
    <name evidence="1" type="ORF">CH330_08880</name>
</gene>
<sequence>MNSIVLLMIHYFGDSVKTKTKVMKLAYFLGELLKRRDLGFYAHFYGPYSDKVSNALSQLVYLGFINEKCLEFGYDQQGFERYRYDYSINKEGKKVVRLAEGQCPKEAERIKEAGAKLKDAAGDMDYMALSYAAKTYFLLKAAEKTMTSDEIRRKAEAFSWRLVKHDVDRSVQFLKGLSLVKTS</sequence>
<dbReference type="AlphaFoldDB" id="A0A235BPB2"/>
<accession>A0A235BPB2</accession>
<dbReference type="EMBL" id="NOZP01000165">
    <property type="protein sequence ID" value="OYD14340.1"/>
    <property type="molecule type" value="Genomic_DNA"/>
</dbReference>
<organism evidence="1 2">
    <name type="scientific">candidate division WOR-3 bacterium JGI_Cruoil_03_51_56</name>
    <dbReference type="NCBI Taxonomy" id="1973747"/>
    <lineage>
        <taxon>Bacteria</taxon>
        <taxon>Bacteria division WOR-3</taxon>
    </lineage>
</organism>
<dbReference type="Proteomes" id="UP000215559">
    <property type="component" value="Unassembled WGS sequence"/>
</dbReference>
<proteinExistence type="predicted"/>
<reference evidence="1 2" key="1">
    <citation type="submission" date="2017-07" db="EMBL/GenBank/DDBJ databases">
        <title>Recovery of genomes from metagenomes via a dereplication, aggregation, and scoring strategy.</title>
        <authorList>
            <person name="Sieber C.M."/>
            <person name="Probst A.J."/>
            <person name="Sharrar A."/>
            <person name="Thomas B.C."/>
            <person name="Hess M."/>
            <person name="Tringe S.G."/>
            <person name="Banfield J.F."/>
        </authorList>
    </citation>
    <scope>NUCLEOTIDE SEQUENCE [LARGE SCALE GENOMIC DNA]</scope>
    <source>
        <strain evidence="1">JGI_Cruoil_03_51_56</strain>
    </source>
</reference>